<organism evidence="1">
    <name type="scientific">Pseudomonas phage RVTF4</name>
    <dbReference type="NCBI Taxonomy" id="3236931"/>
    <lineage>
        <taxon>Viruses</taxon>
    </lineage>
</organism>
<evidence type="ECO:0000313" key="1">
    <source>
        <dbReference type="EMBL" id="XDJ14552.1"/>
    </source>
</evidence>
<name>A0AB39CC94_9VIRU</name>
<accession>A0AB39CC94</accession>
<dbReference type="EMBL" id="PQ015378">
    <property type="protein sequence ID" value="XDJ14552.1"/>
    <property type="molecule type" value="Genomic_DNA"/>
</dbReference>
<reference evidence="1" key="1">
    <citation type="submission" date="2024-07" db="EMBL/GenBank/DDBJ databases">
        <authorList>
            <person name="Bringhurst R.M."/>
            <person name="Homer T.E."/>
        </authorList>
    </citation>
    <scope>NUCLEOTIDE SEQUENCE</scope>
</reference>
<protein>
    <submittedName>
        <fullName evidence="1">Uncharacterized protein</fullName>
    </submittedName>
</protein>
<proteinExistence type="predicted"/>
<sequence>MKYQDMLAKASDVKAAYYVDILNAVVYESRLAADQRRAARSVLSNWRLTTVEEDAIFNEACRIMQA</sequence>